<dbReference type="Proteomes" id="UP001174909">
    <property type="component" value="Unassembled WGS sequence"/>
</dbReference>
<keyword evidence="5" id="KW-0448">Lipopolysaccharide biosynthesis</keyword>
<feature type="transmembrane region" description="Helical" evidence="8">
    <location>
        <begin position="277"/>
        <end position="295"/>
    </location>
</feature>
<reference evidence="10" key="1">
    <citation type="submission" date="2023-03" db="EMBL/GenBank/DDBJ databases">
        <authorList>
            <person name="Steffen K."/>
            <person name="Cardenas P."/>
        </authorList>
    </citation>
    <scope>NUCLEOTIDE SEQUENCE</scope>
</reference>
<sequence>MPISHRLTARKVKKPILSIVVPVYNEEENVRLLFEKIQTICETIGEAYEVLFVDDGSHDETFTVLSELSKQKPQLGVIRFQKNAGQTAAMAAGFECAQGQRIISMDGDLQNDPADIPKLLEKLDEGYDLVCGWRKERQDKFLTRRVPSIVANWIIGKVTGVPIHDNGCSLKAYRASVIKQVPLYGEMHRFIPAMSTVVGARIAEIVVTHHPRRFGKSKYGLGRVWRVMLDIIAFKFIISVFAPRPNPQKPLRRSPIEACGTMWQRLSNILFRPKQRAFRVAAFLSLPFFVLGRVLFGNANIAALSCFGSAIALLTLGWITENKIRHAKKESSTLGRLARFFIIQCKRRPIRFLGPIGVALFILGGILSIAPINALLLKILNVGSSNPSAIFITGGILVFCSGLFGELITYANAKRVKDYTIL</sequence>
<accession>A0AA35TBV8</accession>
<dbReference type="InterPro" id="IPR001173">
    <property type="entry name" value="Glyco_trans_2-like"/>
</dbReference>
<feature type="transmembrane region" description="Helical" evidence="8">
    <location>
        <begin position="301"/>
        <end position="319"/>
    </location>
</feature>
<evidence type="ECO:0000256" key="8">
    <source>
        <dbReference type="SAM" id="Phobius"/>
    </source>
</evidence>
<dbReference type="Pfam" id="PF00535">
    <property type="entry name" value="Glycos_transf_2"/>
    <property type="match status" value="1"/>
</dbReference>
<dbReference type="PANTHER" id="PTHR48090">
    <property type="entry name" value="UNDECAPRENYL-PHOSPHATE 4-DEOXY-4-FORMAMIDO-L-ARABINOSE TRANSFERASE-RELATED"/>
    <property type="match status" value="1"/>
</dbReference>
<evidence type="ECO:0000256" key="6">
    <source>
        <dbReference type="ARBA" id="ARBA00022989"/>
    </source>
</evidence>
<organism evidence="10 11">
    <name type="scientific">Geodia barretti</name>
    <name type="common">Barrett's horny sponge</name>
    <dbReference type="NCBI Taxonomy" id="519541"/>
    <lineage>
        <taxon>Eukaryota</taxon>
        <taxon>Metazoa</taxon>
        <taxon>Porifera</taxon>
        <taxon>Demospongiae</taxon>
        <taxon>Heteroscleromorpha</taxon>
        <taxon>Tetractinellida</taxon>
        <taxon>Astrophorina</taxon>
        <taxon>Geodiidae</taxon>
        <taxon>Geodia</taxon>
    </lineage>
</organism>
<dbReference type="GO" id="GO:0099621">
    <property type="term" value="F:undecaprenyl-phosphate 4-deoxy-4-formamido-L-arabinose transferase activity"/>
    <property type="evidence" value="ECO:0007669"/>
    <property type="project" value="TreeGrafter"/>
</dbReference>
<keyword evidence="2" id="KW-0328">Glycosyltransferase</keyword>
<keyword evidence="1" id="KW-1003">Cell membrane</keyword>
<feature type="domain" description="Glycosyltransferase 2-like" evidence="9">
    <location>
        <begin position="18"/>
        <end position="180"/>
    </location>
</feature>
<evidence type="ECO:0000256" key="7">
    <source>
        <dbReference type="ARBA" id="ARBA00023136"/>
    </source>
</evidence>
<keyword evidence="11" id="KW-1185">Reference proteome</keyword>
<dbReference type="Gene3D" id="3.90.550.10">
    <property type="entry name" value="Spore Coat Polysaccharide Biosynthesis Protein SpsA, Chain A"/>
    <property type="match status" value="1"/>
</dbReference>
<evidence type="ECO:0000256" key="4">
    <source>
        <dbReference type="ARBA" id="ARBA00022692"/>
    </source>
</evidence>
<keyword evidence="4 8" id="KW-0812">Transmembrane</keyword>
<evidence type="ECO:0000313" key="11">
    <source>
        <dbReference type="Proteomes" id="UP001174909"/>
    </source>
</evidence>
<evidence type="ECO:0000256" key="1">
    <source>
        <dbReference type="ARBA" id="ARBA00022475"/>
    </source>
</evidence>
<evidence type="ECO:0000256" key="3">
    <source>
        <dbReference type="ARBA" id="ARBA00022679"/>
    </source>
</evidence>
<proteinExistence type="predicted"/>
<evidence type="ECO:0000259" key="9">
    <source>
        <dbReference type="Pfam" id="PF00535"/>
    </source>
</evidence>
<gene>
    <name evidence="10" type="ORF">GBAR_LOCUS24933</name>
</gene>
<protein>
    <submittedName>
        <fullName evidence="10">Dodecaprenyl-phosphate galacturonate synthase</fullName>
    </submittedName>
</protein>
<keyword evidence="7 8" id="KW-0472">Membrane</keyword>
<dbReference type="SUPFAM" id="SSF53448">
    <property type="entry name" value="Nucleotide-diphospho-sugar transferases"/>
    <property type="match status" value="1"/>
</dbReference>
<dbReference type="InterPro" id="IPR050256">
    <property type="entry name" value="Glycosyltransferase_2"/>
</dbReference>
<evidence type="ECO:0000313" key="10">
    <source>
        <dbReference type="EMBL" id="CAI8045047.1"/>
    </source>
</evidence>
<comment type="caution">
    <text evidence="10">The sequence shown here is derived from an EMBL/GenBank/DDBJ whole genome shotgun (WGS) entry which is preliminary data.</text>
</comment>
<evidence type="ECO:0000256" key="5">
    <source>
        <dbReference type="ARBA" id="ARBA00022985"/>
    </source>
</evidence>
<dbReference type="InterPro" id="IPR029044">
    <property type="entry name" value="Nucleotide-diphossugar_trans"/>
</dbReference>
<dbReference type="AlphaFoldDB" id="A0AA35TBV8"/>
<evidence type="ECO:0000256" key="2">
    <source>
        <dbReference type="ARBA" id="ARBA00022676"/>
    </source>
</evidence>
<feature type="transmembrane region" description="Helical" evidence="8">
    <location>
        <begin position="224"/>
        <end position="243"/>
    </location>
</feature>
<dbReference type="EMBL" id="CASHTH010003442">
    <property type="protein sequence ID" value="CAI8045047.1"/>
    <property type="molecule type" value="Genomic_DNA"/>
</dbReference>
<keyword evidence="6 8" id="KW-1133">Transmembrane helix</keyword>
<feature type="transmembrane region" description="Helical" evidence="8">
    <location>
        <begin position="389"/>
        <end position="411"/>
    </location>
</feature>
<feature type="transmembrane region" description="Helical" evidence="8">
    <location>
        <begin position="352"/>
        <end position="377"/>
    </location>
</feature>
<dbReference type="GO" id="GO:0005886">
    <property type="term" value="C:plasma membrane"/>
    <property type="evidence" value="ECO:0007669"/>
    <property type="project" value="TreeGrafter"/>
</dbReference>
<keyword evidence="3" id="KW-0808">Transferase</keyword>
<dbReference type="CDD" id="cd04187">
    <property type="entry name" value="DPM1_like_bac"/>
    <property type="match status" value="1"/>
</dbReference>
<name>A0AA35TBV8_GEOBA</name>
<dbReference type="PANTHER" id="PTHR48090:SF3">
    <property type="entry name" value="UNDECAPRENYL-PHOSPHATE 4-DEOXY-4-FORMAMIDO-L-ARABINOSE TRANSFERASE"/>
    <property type="match status" value="1"/>
</dbReference>